<gene>
    <name evidence="1" type="ORF">AN618_01850</name>
</gene>
<proteinExistence type="predicted"/>
<protein>
    <submittedName>
        <fullName evidence="1">Uncharacterized protein</fullName>
    </submittedName>
</protein>
<reference evidence="1 2" key="1">
    <citation type="submission" date="2015-12" db="EMBL/GenBank/DDBJ databases">
        <title>Draft genome sequnece of Fervidicola ferrireducens strain Y170.</title>
        <authorList>
            <person name="Patel B.K."/>
        </authorList>
    </citation>
    <scope>NUCLEOTIDE SEQUENCE [LARGE SCALE GENOMIC DNA]</scope>
    <source>
        <strain evidence="1 2">Y170</strain>
    </source>
</reference>
<keyword evidence="2" id="KW-1185">Reference proteome</keyword>
<dbReference type="OrthoDB" id="1715880at2"/>
<dbReference type="InParanoid" id="A0A140LE72"/>
<evidence type="ECO:0000313" key="2">
    <source>
        <dbReference type="Proteomes" id="UP000070427"/>
    </source>
</evidence>
<dbReference type="AlphaFoldDB" id="A0A140LE72"/>
<dbReference type="Proteomes" id="UP000070427">
    <property type="component" value="Unassembled WGS sequence"/>
</dbReference>
<evidence type="ECO:0000313" key="1">
    <source>
        <dbReference type="EMBL" id="KXG78847.1"/>
    </source>
</evidence>
<accession>A0A140LE72</accession>
<sequence length="227" mass="26594">MIYHLEYQNDFARSVNVLYFSSNDIDSLQKVSMSFNENDKSWHAIIEKDDALIYKFVVNDVYYLNDPRAERYIQINKKGIFSSICASQLKITRFMPVIDYICICLGIDEFYNPIGITDTITSFDSNVICFVQLSNVKDDLVISMFWKNPEQIIVGAIDIFVQNDHRRKRRAFSGIDLKDLDDCNLIINGKWSVEVFINGVFMASKNFILDKFEMYVYRNNLLYKKIL</sequence>
<comment type="caution">
    <text evidence="1">The sequence shown here is derived from an EMBL/GenBank/DDBJ whole genome shotgun (WGS) entry which is preliminary data.</text>
</comment>
<organism evidence="1 2">
    <name type="scientific">Fervidicola ferrireducens</name>
    <dbReference type="NCBI Taxonomy" id="520764"/>
    <lineage>
        <taxon>Bacteria</taxon>
        <taxon>Bacillati</taxon>
        <taxon>Bacillota</taxon>
        <taxon>Clostridia</taxon>
        <taxon>Thermosediminibacterales</taxon>
        <taxon>Thermosediminibacteraceae</taxon>
        <taxon>Fervidicola</taxon>
    </lineage>
</organism>
<name>A0A140LE72_9FIRM</name>
<dbReference type="EMBL" id="LOED01000001">
    <property type="protein sequence ID" value="KXG78847.1"/>
    <property type="molecule type" value="Genomic_DNA"/>
</dbReference>